<dbReference type="PANTHER" id="PTHR48019">
    <property type="entry name" value="SERUM RESPONSE FACTOR HOMOLOG"/>
    <property type="match status" value="1"/>
</dbReference>
<proteinExistence type="inferred from homology"/>
<evidence type="ECO:0000256" key="3">
    <source>
        <dbReference type="ARBA" id="ARBA00023125"/>
    </source>
</evidence>
<dbReference type="InterPro" id="IPR033896">
    <property type="entry name" value="MEF2-like_N"/>
</dbReference>
<dbReference type="Gene3D" id="3.40.1810.10">
    <property type="entry name" value="Transcription factor, MADS-box"/>
    <property type="match status" value="1"/>
</dbReference>
<keyword evidence="3" id="KW-0238">DNA-binding</keyword>
<reference evidence="9" key="1">
    <citation type="submission" date="2023-02" db="EMBL/GenBank/DDBJ databases">
        <title>Identification and recombinant expression of a fungal hydrolase from Papiliotrema laurentii that hydrolyzes apple cutin and clears colloidal polyester polyurethane.</title>
        <authorList>
            <consortium name="DOE Joint Genome Institute"/>
            <person name="Roman V.A."/>
            <person name="Bojanowski C."/>
            <person name="Crable B.R."/>
            <person name="Wagner D.N."/>
            <person name="Hung C.S."/>
            <person name="Nadeau L.J."/>
            <person name="Schratz L."/>
            <person name="Haridas S."/>
            <person name="Pangilinan J."/>
            <person name="Lipzen A."/>
            <person name="Na H."/>
            <person name="Yan M."/>
            <person name="Ng V."/>
            <person name="Grigoriev I.V."/>
            <person name="Spatafora J.W."/>
            <person name="Barlow D."/>
            <person name="Biffinger J."/>
            <person name="Kelley-Loughnane N."/>
            <person name="Varaljay V.A."/>
            <person name="Crookes-Goodson W.J."/>
        </authorList>
    </citation>
    <scope>NUCLEOTIDE SEQUENCE</scope>
    <source>
        <strain evidence="9">5307AH</strain>
    </source>
</reference>
<dbReference type="Proteomes" id="UP001182556">
    <property type="component" value="Unassembled WGS sequence"/>
</dbReference>
<dbReference type="GO" id="GO:0000977">
    <property type="term" value="F:RNA polymerase II transcription regulatory region sequence-specific DNA binding"/>
    <property type="evidence" value="ECO:0007669"/>
    <property type="project" value="InterPro"/>
</dbReference>
<dbReference type="GO" id="GO:0045944">
    <property type="term" value="P:positive regulation of transcription by RNA polymerase II"/>
    <property type="evidence" value="ECO:0007669"/>
    <property type="project" value="InterPro"/>
</dbReference>
<feature type="compositionally biased region" description="Basic and acidic residues" evidence="7">
    <location>
        <begin position="120"/>
        <end position="147"/>
    </location>
</feature>
<dbReference type="InterPro" id="IPR036879">
    <property type="entry name" value="TF_MADSbox_sf"/>
</dbReference>
<feature type="region of interest" description="Disordered" evidence="7">
    <location>
        <begin position="89"/>
        <end position="217"/>
    </location>
</feature>
<sequence>MGRKKIEIRPLTDERNRNVTFLKRKAGLMKKAWELSVLCAADVSIIIFSSQGKAYEFSSKDLDGEIDKYLDYEGLIERRRAEEFAAMALAGEDDDDDEDEAPRRGSSSKAPGAAPTKSLKGKETFKARQPSREELNRALAKAKDSRRSKSHKRRSRRRGEDGRGRGFIDGILSDEESSDDSSDRERVEDRRKRRREDTQGEETQPGLAGLQYALSMHQAPALPPPEAEQLGAFFAHGQTILPRPSAPYRSLPNASGSVPHPYDSWQSNGLSNPETPYNYPGAHSGHAVPPPPHLTGGMQWNQEMLTRFAEFQLQQNHQKQQRMLLERQRAQMADLGIPVDDRGLLDQIFGNPSAAGVSPATQEFGSAQSSGNVSSEPFEWPQVSSSRRDDGPKESGVYGYSGHTSSTEASEGRYGDASNIPWGVGAGERVGLPTPPSPSLAKRREEEYSALVEERRRLGV</sequence>
<dbReference type="PRINTS" id="PR00404">
    <property type="entry name" value="MADSDOMAIN"/>
</dbReference>
<evidence type="ECO:0000256" key="6">
    <source>
        <dbReference type="ARBA" id="ARBA00025805"/>
    </source>
</evidence>
<keyword evidence="4" id="KW-0804">Transcription</keyword>
<feature type="compositionally biased region" description="Basic and acidic residues" evidence="7">
    <location>
        <begin position="181"/>
        <end position="198"/>
    </location>
</feature>
<keyword evidence="10" id="KW-1185">Reference proteome</keyword>
<evidence type="ECO:0000256" key="2">
    <source>
        <dbReference type="ARBA" id="ARBA00023015"/>
    </source>
</evidence>
<dbReference type="InterPro" id="IPR050142">
    <property type="entry name" value="MADS-box/MEF2_TF"/>
</dbReference>
<name>A0AAD9FS01_PAPLA</name>
<feature type="compositionally biased region" description="Polar residues" evidence="7">
    <location>
        <begin position="359"/>
        <end position="375"/>
    </location>
</feature>
<feature type="compositionally biased region" description="Basic and acidic residues" evidence="7">
    <location>
        <begin position="442"/>
        <end position="460"/>
    </location>
</feature>
<evidence type="ECO:0000256" key="5">
    <source>
        <dbReference type="ARBA" id="ARBA00023242"/>
    </source>
</evidence>
<organism evidence="9 10">
    <name type="scientific">Papiliotrema laurentii</name>
    <name type="common">Cryptococcus laurentii</name>
    <dbReference type="NCBI Taxonomy" id="5418"/>
    <lineage>
        <taxon>Eukaryota</taxon>
        <taxon>Fungi</taxon>
        <taxon>Dikarya</taxon>
        <taxon>Basidiomycota</taxon>
        <taxon>Agaricomycotina</taxon>
        <taxon>Tremellomycetes</taxon>
        <taxon>Tremellales</taxon>
        <taxon>Rhynchogastremaceae</taxon>
        <taxon>Papiliotrema</taxon>
    </lineage>
</organism>
<dbReference type="InterPro" id="IPR002100">
    <property type="entry name" value="TF_MADSbox"/>
</dbReference>
<comment type="similarity">
    <text evidence="6">Belongs to the MEF2 family.</text>
</comment>
<feature type="domain" description="MADS-box" evidence="8">
    <location>
        <begin position="1"/>
        <end position="61"/>
    </location>
</feature>
<dbReference type="PROSITE" id="PS50066">
    <property type="entry name" value="MADS_BOX_2"/>
    <property type="match status" value="1"/>
</dbReference>
<dbReference type="AlphaFoldDB" id="A0AAD9FS01"/>
<protein>
    <submittedName>
        <fullName evidence="9">Transcriptional activator</fullName>
    </submittedName>
</protein>
<evidence type="ECO:0000313" key="9">
    <source>
        <dbReference type="EMBL" id="KAK1925105.1"/>
    </source>
</evidence>
<feature type="compositionally biased region" description="Basic residues" evidence="7">
    <location>
        <begin position="148"/>
        <end position="157"/>
    </location>
</feature>
<gene>
    <name evidence="9" type="ORF">DB88DRAFT_487973</name>
</gene>
<dbReference type="GO" id="GO:0046983">
    <property type="term" value="F:protein dimerization activity"/>
    <property type="evidence" value="ECO:0007669"/>
    <property type="project" value="InterPro"/>
</dbReference>
<evidence type="ECO:0000259" key="8">
    <source>
        <dbReference type="PROSITE" id="PS50066"/>
    </source>
</evidence>
<evidence type="ECO:0000256" key="4">
    <source>
        <dbReference type="ARBA" id="ARBA00023163"/>
    </source>
</evidence>
<comment type="caution">
    <text evidence="9">The sequence shown here is derived from an EMBL/GenBank/DDBJ whole genome shotgun (WGS) entry which is preliminary data.</text>
</comment>
<keyword evidence="5" id="KW-0539">Nucleus</keyword>
<feature type="region of interest" description="Disordered" evidence="7">
    <location>
        <begin position="356"/>
        <end position="460"/>
    </location>
</feature>
<dbReference type="GO" id="GO:0005634">
    <property type="term" value="C:nucleus"/>
    <property type="evidence" value="ECO:0007669"/>
    <property type="project" value="UniProtKB-SubCell"/>
</dbReference>
<dbReference type="EMBL" id="JAODAN010000004">
    <property type="protein sequence ID" value="KAK1925105.1"/>
    <property type="molecule type" value="Genomic_DNA"/>
</dbReference>
<dbReference type="CDD" id="cd00265">
    <property type="entry name" value="MADS_MEF2_like"/>
    <property type="match status" value="1"/>
</dbReference>
<dbReference type="SUPFAM" id="SSF55455">
    <property type="entry name" value="SRF-like"/>
    <property type="match status" value="1"/>
</dbReference>
<evidence type="ECO:0000256" key="1">
    <source>
        <dbReference type="ARBA" id="ARBA00004123"/>
    </source>
</evidence>
<dbReference type="Pfam" id="PF00319">
    <property type="entry name" value="SRF-TF"/>
    <property type="match status" value="1"/>
</dbReference>
<dbReference type="SMART" id="SM00432">
    <property type="entry name" value="MADS"/>
    <property type="match status" value="1"/>
</dbReference>
<keyword evidence="2" id="KW-0805">Transcription regulation</keyword>
<evidence type="ECO:0000256" key="7">
    <source>
        <dbReference type="SAM" id="MobiDB-lite"/>
    </source>
</evidence>
<accession>A0AAD9FS01</accession>
<comment type="subcellular location">
    <subcellularLocation>
        <location evidence="1">Nucleus</location>
    </subcellularLocation>
</comment>
<evidence type="ECO:0000313" key="10">
    <source>
        <dbReference type="Proteomes" id="UP001182556"/>
    </source>
</evidence>
<feature type="compositionally biased region" description="Acidic residues" evidence="7">
    <location>
        <begin position="91"/>
        <end position="100"/>
    </location>
</feature>